<reference evidence="2 3" key="1">
    <citation type="submission" date="2015-09" db="EMBL/GenBank/DDBJ databases">
        <title>Draft genome of the parasitic nematode Teladorsagia circumcincta isolate WARC Sus (inbred).</title>
        <authorList>
            <person name="Mitreva M."/>
        </authorList>
    </citation>
    <scope>NUCLEOTIDE SEQUENCE [LARGE SCALE GENOMIC DNA]</scope>
    <source>
        <strain evidence="2 3">S</strain>
    </source>
</reference>
<sequence>MYVIPDVIDAAQYFAPAAPFQRQRIRMGLYQVRPNDTGRLNQCHTLNSTSNAEFVTLEQDPMDHAAAPAVTTHKEHRIHGQQLSTTVTPTICHRHLIPLPSHKVSREEAVPAVHLHTSHTVQGLVTPVLVVLMTNLSVQMQKEIFRPQATVLHQTHGSLRPAAYHVRWEQEAAHLSTYKIRTHPSQLVVPSPRHHPAASPRHRRVRFRLHGQIPTLQTRNLIQAKLAFKVQVLLVLKAPHLLMKHKPFNLRTTMATNHYFQQARTLPICTAARHVLVEWALRSVLMLKKLKLHQAAPIGVQPTSCLKCSQGNSDAKNTGSSTGFESGKAENKFDSADSKETARNAADSKSETTDNVSSSYARPTIFAQKDAVESEPEKEVPMPPTDEELIATSCTMCSQPNTGYYSNVEVPTSASSLSCAICSQKGTTSNDFAPSVDYKFEATRAVPQTEVEPSAKKWEYFYDKYKAFSRAMRKVK</sequence>
<organism evidence="2 3">
    <name type="scientific">Teladorsagia circumcincta</name>
    <name type="common">Brown stomach worm</name>
    <name type="synonym">Ostertagia circumcincta</name>
    <dbReference type="NCBI Taxonomy" id="45464"/>
    <lineage>
        <taxon>Eukaryota</taxon>
        <taxon>Metazoa</taxon>
        <taxon>Ecdysozoa</taxon>
        <taxon>Nematoda</taxon>
        <taxon>Chromadorea</taxon>
        <taxon>Rhabditida</taxon>
        <taxon>Rhabditina</taxon>
        <taxon>Rhabditomorpha</taxon>
        <taxon>Strongyloidea</taxon>
        <taxon>Trichostrongylidae</taxon>
        <taxon>Teladorsagia</taxon>
    </lineage>
</organism>
<dbReference type="Proteomes" id="UP000230423">
    <property type="component" value="Unassembled WGS sequence"/>
</dbReference>
<name>A0A2G9U2Z8_TELCI</name>
<evidence type="ECO:0000313" key="3">
    <source>
        <dbReference type="Proteomes" id="UP000230423"/>
    </source>
</evidence>
<gene>
    <name evidence="2" type="ORF">TELCIR_13722</name>
</gene>
<feature type="compositionally biased region" description="Basic and acidic residues" evidence="1">
    <location>
        <begin position="327"/>
        <end position="352"/>
    </location>
</feature>
<keyword evidence="3" id="KW-1185">Reference proteome</keyword>
<feature type="compositionally biased region" description="Polar residues" evidence="1">
    <location>
        <begin position="308"/>
        <end position="324"/>
    </location>
</feature>
<evidence type="ECO:0000313" key="2">
    <source>
        <dbReference type="EMBL" id="PIO64639.1"/>
    </source>
</evidence>
<feature type="region of interest" description="Disordered" evidence="1">
    <location>
        <begin position="308"/>
        <end position="360"/>
    </location>
</feature>
<dbReference type="AlphaFoldDB" id="A0A2G9U2Z8"/>
<accession>A0A2G9U2Z8</accession>
<protein>
    <submittedName>
        <fullName evidence="2">Uncharacterized protein</fullName>
    </submittedName>
</protein>
<dbReference type="EMBL" id="KZ349721">
    <property type="protein sequence ID" value="PIO64639.1"/>
    <property type="molecule type" value="Genomic_DNA"/>
</dbReference>
<proteinExistence type="predicted"/>
<evidence type="ECO:0000256" key="1">
    <source>
        <dbReference type="SAM" id="MobiDB-lite"/>
    </source>
</evidence>